<proteinExistence type="predicted"/>
<dbReference type="EMBL" id="BK015078">
    <property type="protein sequence ID" value="DAD90162.1"/>
    <property type="molecule type" value="Genomic_DNA"/>
</dbReference>
<evidence type="ECO:0000313" key="1">
    <source>
        <dbReference type="EMBL" id="DAD90162.1"/>
    </source>
</evidence>
<organism evidence="1">
    <name type="scientific">Siphoviridae sp. ctfWC31</name>
    <dbReference type="NCBI Taxonomy" id="2826414"/>
    <lineage>
        <taxon>Viruses</taxon>
        <taxon>Duplodnaviria</taxon>
        <taxon>Heunggongvirae</taxon>
        <taxon>Uroviricota</taxon>
        <taxon>Caudoviricetes</taxon>
    </lineage>
</organism>
<accession>A0A8S5N7B7</accession>
<reference evidence="1" key="1">
    <citation type="journal article" date="2021" name="Proc. Natl. Acad. Sci. U.S.A.">
        <title>A Catalog of Tens of Thousands of Viruses from Human Metagenomes Reveals Hidden Associations with Chronic Diseases.</title>
        <authorList>
            <person name="Tisza M.J."/>
            <person name="Buck C.B."/>
        </authorList>
    </citation>
    <scope>NUCLEOTIDE SEQUENCE</scope>
    <source>
        <strain evidence="1">CtfWC31</strain>
    </source>
</reference>
<name>A0A8S5N7B7_9CAUD</name>
<protein>
    <submittedName>
        <fullName evidence="1">Uncharacterized protein</fullName>
    </submittedName>
</protein>
<sequence>MFYCFQVNRLVGCVISLTRCKDNILFYITKTFQYFFCEFLYFLLKRVN</sequence>